<feature type="signal peptide" evidence="1">
    <location>
        <begin position="1"/>
        <end position="15"/>
    </location>
</feature>
<keyword evidence="3" id="KW-1185">Reference proteome</keyword>
<gene>
    <name evidence="2" type="ORF">THAOC_36618</name>
</gene>
<proteinExistence type="predicted"/>
<evidence type="ECO:0000256" key="1">
    <source>
        <dbReference type="SAM" id="SignalP"/>
    </source>
</evidence>
<protein>
    <submittedName>
        <fullName evidence="2">Uncharacterized protein</fullName>
    </submittedName>
</protein>
<sequence length="203" mass="21001">MKLLLASAVLALASADSNEYADEGAFQLANEQPLDRDNHVQGWGSAHSKAMKSGKDAKAEKYTTPEYEGKATKVFGGKGAKGAYASVGSAAHDASVEPAEDVAAQSLGAPRLPSYSMEAVPPPPPVASAYDVNMTIPGHARALGMAANGNLGIGSTTQLIPEANDASRVDELVVDGISGDTRFPHGDLKALFTTGELNMCDNE</sequence>
<name>K0RE73_THAOC</name>
<dbReference type="AlphaFoldDB" id="K0RE73"/>
<dbReference type="Proteomes" id="UP000266841">
    <property type="component" value="Unassembled WGS sequence"/>
</dbReference>
<dbReference type="EMBL" id="AGNL01049179">
    <property type="protein sequence ID" value="EJK44812.1"/>
    <property type="molecule type" value="Genomic_DNA"/>
</dbReference>
<accession>K0RE73</accession>
<organism evidence="2 3">
    <name type="scientific">Thalassiosira oceanica</name>
    <name type="common">Marine diatom</name>
    <dbReference type="NCBI Taxonomy" id="159749"/>
    <lineage>
        <taxon>Eukaryota</taxon>
        <taxon>Sar</taxon>
        <taxon>Stramenopiles</taxon>
        <taxon>Ochrophyta</taxon>
        <taxon>Bacillariophyta</taxon>
        <taxon>Coscinodiscophyceae</taxon>
        <taxon>Thalassiosirophycidae</taxon>
        <taxon>Thalassiosirales</taxon>
        <taxon>Thalassiosiraceae</taxon>
        <taxon>Thalassiosira</taxon>
    </lineage>
</organism>
<feature type="non-terminal residue" evidence="2">
    <location>
        <position position="203"/>
    </location>
</feature>
<reference evidence="2 3" key="1">
    <citation type="journal article" date="2012" name="Genome Biol.">
        <title>Genome and low-iron response of an oceanic diatom adapted to chronic iron limitation.</title>
        <authorList>
            <person name="Lommer M."/>
            <person name="Specht M."/>
            <person name="Roy A.S."/>
            <person name="Kraemer L."/>
            <person name="Andreson R."/>
            <person name="Gutowska M.A."/>
            <person name="Wolf J."/>
            <person name="Bergner S.V."/>
            <person name="Schilhabel M.B."/>
            <person name="Klostermeier U.C."/>
            <person name="Beiko R.G."/>
            <person name="Rosenstiel P."/>
            <person name="Hippler M."/>
            <person name="Laroche J."/>
        </authorList>
    </citation>
    <scope>NUCLEOTIDE SEQUENCE [LARGE SCALE GENOMIC DNA]</scope>
    <source>
        <strain evidence="2 3">CCMP1005</strain>
    </source>
</reference>
<evidence type="ECO:0000313" key="3">
    <source>
        <dbReference type="Proteomes" id="UP000266841"/>
    </source>
</evidence>
<feature type="chain" id="PRO_5012271738" evidence="1">
    <location>
        <begin position="16"/>
        <end position="203"/>
    </location>
</feature>
<keyword evidence="1" id="KW-0732">Signal</keyword>
<evidence type="ECO:0000313" key="2">
    <source>
        <dbReference type="EMBL" id="EJK44812.1"/>
    </source>
</evidence>
<comment type="caution">
    <text evidence="2">The sequence shown here is derived from an EMBL/GenBank/DDBJ whole genome shotgun (WGS) entry which is preliminary data.</text>
</comment>